<organism evidence="3 4">
    <name type="scientific">Granulicella pectinivorans</name>
    <dbReference type="NCBI Taxonomy" id="474950"/>
    <lineage>
        <taxon>Bacteria</taxon>
        <taxon>Pseudomonadati</taxon>
        <taxon>Acidobacteriota</taxon>
        <taxon>Terriglobia</taxon>
        <taxon>Terriglobales</taxon>
        <taxon>Acidobacteriaceae</taxon>
        <taxon>Granulicella</taxon>
    </lineage>
</organism>
<proteinExistence type="predicted"/>
<dbReference type="Pfam" id="PF04773">
    <property type="entry name" value="FecR"/>
    <property type="match status" value="1"/>
</dbReference>
<name>A0A1I6MZ75_9BACT</name>
<dbReference type="AlphaFoldDB" id="A0A1I6MZ75"/>
<feature type="signal peptide" evidence="1">
    <location>
        <begin position="1"/>
        <end position="20"/>
    </location>
</feature>
<dbReference type="InterPro" id="IPR006860">
    <property type="entry name" value="FecR"/>
</dbReference>
<dbReference type="STRING" id="474950.SAMN05421771_3911"/>
<protein>
    <submittedName>
        <fullName evidence="3">FecR family protein</fullName>
    </submittedName>
</protein>
<sequence length="283" mass="30062">MPRLNAILLSLAALCGSALSQSPLPTGPAVVSYVEGQASLEGHPLSHVAGSASLQPGQYVATGNGKVEIVLAPGVFLRVGDDSTVQMVAADATHTEVRLEQGRADVEAVGLPEGNNILIDMKNGQTHLLERGLYSFNDAASTVRVFEGKAESYPGADLTSDIKAIEIKGGHELALSAAPFKPRSFDKDKSEDALYLWGDRRSGLLTANYAGDSGYYPGYSSGYWGGYGYPYYGYGLYAPYGYGFYGYPYYAGGFFYGGGWGYRGGWGGWRGGGGIGRPGGWRR</sequence>
<evidence type="ECO:0000313" key="3">
    <source>
        <dbReference type="EMBL" id="SFS20868.1"/>
    </source>
</evidence>
<keyword evidence="1" id="KW-0732">Signal</keyword>
<gene>
    <name evidence="3" type="ORF">SAMN05421771_3911</name>
</gene>
<evidence type="ECO:0000256" key="1">
    <source>
        <dbReference type="SAM" id="SignalP"/>
    </source>
</evidence>
<dbReference type="Proteomes" id="UP000199024">
    <property type="component" value="Unassembled WGS sequence"/>
</dbReference>
<accession>A0A1I6MZ75</accession>
<dbReference type="EMBL" id="FOZL01000002">
    <property type="protein sequence ID" value="SFS20868.1"/>
    <property type="molecule type" value="Genomic_DNA"/>
</dbReference>
<feature type="domain" description="FecR protein" evidence="2">
    <location>
        <begin position="60"/>
        <end position="150"/>
    </location>
</feature>
<dbReference type="RefSeq" id="WP_089842878.1">
    <property type="nucleotide sequence ID" value="NZ_FOZL01000002.1"/>
</dbReference>
<keyword evidence="4" id="KW-1185">Reference proteome</keyword>
<reference evidence="3 4" key="1">
    <citation type="submission" date="2016-10" db="EMBL/GenBank/DDBJ databases">
        <authorList>
            <person name="de Groot N.N."/>
        </authorList>
    </citation>
    <scope>NUCLEOTIDE SEQUENCE [LARGE SCALE GENOMIC DNA]</scope>
    <source>
        <strain evidence="3 4">DSM 21001</strain>
    </source>
</reference>
<evidence type="ECO:0000313" key="4">
    <source>
        <dbReference type="Proteomes" id="UP000199024"/>
    </source>
</evidence>
<feature type="chain" id="PRO_5011757092" evidence="1">
    <location>
        <begin position="21"/>
        <end position="283"/>
    </location>
</feature>
<dbReference type="OrthoDB" id="115505at2"/>
<evidence type="ECO:0000259" key="2">
    <source>
        <dbReference type="Pfam" id="PF04773"/>
    </source>
</evidence>